<feature type="domain" description="Helicase ATP-binding" evidence="19">
    <location>
        <begin position="54"/>
        <end position="348"/>
    </location>
</feature>
<comment type="subcellular location">
    <subcellularLocation>
        <location evidence="1 17">Nucleus</location>
    </subcellularLocation>
</comment>
<dbReference type="HAMAP" id="MF_03065">
    <property type="entry name" value="RTEL1"/>
    <property type="match status" value="1"/>
</dbReference>
<dbReference type="CDD" id="cd17970">
    <property type="entry name" value="DEAHc_FancJ"/>
    <property type="match status" value="1"/>
</dbReference>
<dbReference type="InterPro" id="IPR045028">
    <property type="entry name" value="DinG/Rad3-like"/>
</dbReference>
<dbReference type="Gene3D" id="1.20.1160.20">
    <property type="match status" value="1"/>
</dbReference>
<evidence type="ECO:0000256" key="13">
    <source>
        <dbReference type="ARBA" id="ARBA00023235"/>
    </source>
</evidence>
<dbReference type="Proteomes" id="UP000504606">
    <property type="component" value="Unplaced"/>
</dbReference>
<dbReference type="InterPro" id="IPR057498">
    <property type="entry name" value="Rtel1_ARCH"/>
</dbReference>
<evidence type="ECO:0000256" key="6">
    <source>
        <dbReference type="ARBA" id="ARBA00022801"/>
    </source>
</evidence>
<dbReference type="InterPro" id="IPR013020">
    <property type="entry name" value="Rad3/Chl1-like"/>
</dbReference>
<dbReference type="InterPro" id="IPR014013">
    <property type="entry name" value="Helic_SF1/SF2_ATP-bd_DinG/Rad3"/>
</dbReference>
<evidence type="ECO:0000256" key="14">
    <source>
        <dbReference type="ARBA" id="ARBA00023242"/>
    </source>
</evidence>
<gene>
    <name evidence="21" type="primary">LOC113211743</name>
</gene>
<dbReference type="AlphaFoldDB" id="A0A6J1SXM6"/>
<comment type="function">
    <text evidence="17">A probable ATP-dependent DNA helicase implicated in DNA repair and the maintenance of genomic stability. Acts as an anti-recombinase to counteract toxic recombination and limit crossover during meiosis. Regulates meiotic recombination and crossover homeostasis by physically dissociating strand invasion events and thereby promotes noncrossover repair by meiotic synthesis dependent strand annealing (SDSA) as well as disassembly of D loop recombination intermediates.</text>
</comment>
<evidence type="ECO:0000256" key="3">
    <source>
        <dbReference type="ARBA" id="ARBA00022723"/>
    </source>
</evidence>
<dbReference type="EC" id="5.6.2.-" evidence="17"/>
<keyword evidence="8 17" id="KW-0067">ATP-binding</keyword>
<evidence type="ECO:0000313" key="21">
    <source>
        <dbReference type="RefSeq" id="XP_026285999.1"/>
    </source>
</evidence>
<dbReference type="GO" id="GO:0046872">
    <property type="term" value="F:metal ion binding"/>
    <property type="evidence" value="ECO:0007669"/>
    <property type="project" value="UniProtKB-UniRule"/>
</dbReference>
<dbReference type="SMART" id="SM00488">
    <property type="entry name" value="DEXDc2"/>
    <property type="match status" value="1"/>
</dbReference>
<feature type="compositionally biased region" description="Low complexity" evidence="18">
    <location>
        <begin position="854"/>
        <end position="873"/>
    </location>
</feature>
<dbReference type="InterPro" id="IPR010614">
    <property type="entry name" value="RAD3-like_helicase_DEAD"/>
</dbReference>
<dbReference type="RefSeq" id="XP_026285999.1">
    <property type="nucleotide sequence ID" value="XM_026430214.2"/>
</dbReference>
<evidence type="ECO:0000256" key="17">
    <source>
        <dbReference type="HAMAP-Rule" id="MF_03065"/>
    </source>
</evidence>
<keyword evidence="9 17" id="KW-0408">Iron</keyword>
<keyword evidence="11 17" id="KW-0238">DNA-binding</keyword>
<dbReference type="SMART" id="SM00491">
    <property type="entry name" value="HELICc2"/>
    <property type="match status" value="1"/>
</dbReference>
<dbReference type="GO" id="GO:1904430">
    <property type="term" value="P:negative regulation of t-circle formation"/>
    <property type="evidence" value="ECO:0007669"/>
    <property type="project" value="TreeGrafter"/>
</dbReference>
<evidence type="ECO:0000256" key="4">
    <source>
        <dbReference type="ARBA" id="ARBA00022741"/>
    </source>
</evidence>
<dbReference type="GO" id="GO:0006310">
    <property type="term" value="P:DNA recombination"/>
    <property type="evidence" value="ECO:0007669"/>
    <property type="project" value="InterPro"/>
</dbReference>
<protein>
    <recommendedName>
        <fullName evidence="16 17">Regulator of telomere elongation helicase 1 homolog</fullName>
        <ecNumber evidence="17">5.6.2.-</ecNumber>
    </recommendedName>
</protein>
<dbReference type="GO" id="GO:0051539">
    <property type="term" value="F:4 iron, 4 sulfur cluster binding"/>
    <property type="evidence" value="ECO:0007669"/>
    <property type="project" value="UniProtKB-UniRule"/>
</dbReference>
<evidence type="ECO:0000256" key="18">
    <source>
        <dbReference type="SAM" id="MobiDB-lite"/>
    </source>
</evidence>
<dbReference type="PANTHER" id="PTHR11472">
    <property type="entry name" value="DNA REPAIR DEAD HELICASE RAD3/XP-D SUBFAMILY MEMBER"/>
    <property type="match status" value="1"/>
</dbReference>
<dbReference type="GO" id="GO:0005634">
    <property type="term" value="C:nucleus"/>
    <property type="evidence" value="ECO:0007669"/>
    <property type="project" value="UniProtKB-SubCell"/>
</dbReference>
<evidence type="ECO:0000256" key="1">
    <source>
        <dbReference type="ARBA" id="ARBA00004123"/>
    </source>
</evidence>
<dbReference type="Pfam" id="PF23109">
    <property type="entry name" value="ARCH_RTEL1"/>
    <property type="match status" value="1"/>
</dbReference>
<evidence type="ECO:0000256" key="7">
    <source>
        <dbReference type="ARBA" id="ARBA00022806"/>
    </source>
</evidence>
<organism evidence="20 21">
    <name type="scientific">Frankliniella occidentalis</name>
    <name type="common">Western flower thrips</name>
    <name type="synonym">Euthrips occidentalis</name>
    <dbReference type="NCBI Taxonomy" id="133901"/>
    <lineage>
        <taxon>Eukaryota</taxon>
        <taxon>Metazoa</taxon>
        <taxon>Ecdysozoa</taxon>
        <taxon>Arthropoda</taxon>
        <taxon>Hexapoda</taxon>
        <taxon>Insecta</taxon>
        <taxon>Pterygota</taxon>
        <taxon>Neoptera</taxon>
        <taxon>Paraneoptera</taxon>
        <taxon>Thysanoptera</taxon>
        <taxon>Terebrantia</taxon>
        <taxon>Thripoidea</taxon>
        <taxon>Thripidae</taxon>
        <taxon>Frankliniella</taxon>
    </lineage>
</organism>
<feature type="binding site" evidence="17">
    <location>
        <position position="194"/>
    </location>
    <ligand>
        <name>[4Fe-4S] cluster</name>
        <dbReference type="ChEBI" id="CHEBI:49883"/>
    </ligand>
</feature>
<evidence type="ECO:0000256" key="11">
    <source>
        <dbReference type="ARBA" id="ARBA00023125"/>
    </source>
</evidence>
<dbReference type="GO" id="GO:0045910">
    <property type="term" value="P:negative regulation of DNA recombination"/>
    <property type="evidence" value="ECO:0007669"/>
    <property type="project" value="TreeGrafter"/>
</dbReference>
<evidence type="ECO:0000256" key="2">
    <source>
        <dbReference type="ARBA" id="ARBA00022485"/>
    </source>
</evidence>
<dbReference type="CDD" id="cd18788">
    <property type="entry name" value="SF2_C_XPD"/>
    <property type="match status" value="1"/>
</dbReference>
<keyword evidence="2 17" id="KW-0004">4Fe-4S</keyword>
<name>A0A6J1SXM6_FRAOC</name>
<keyword evidence="7 17" id="KW-0347">Helicase</keyword>
<evidence type="ECO:0000256" key="10">
    <source>
        <dbReference type="ARBA" id="ARBA00023014"/>
    </source>
</evidence>
<dbReference type="GO" id="GO:0010569">
    <property type="term" value="P:regulation of double-strand break repair via homologous recombination"/>
    <property type="evidence" value="ECO:0007669"/>
    <property type="project" value="UniProtKB-UniRule"/>
</dbReference>
<dbReference type="Gene3D" id="3.40.50.300">
    <property type="entry name" value="P-loop containing nucleotide triphosphate hydrolases"/>
    <property type="match status" value="2"/>
</dbReference>
<evidence type="ECO:0000259" key="19">
    <source>
        <dbReference type="PROSITE" id="PS51193"/>
    </source>
</evidence>
<reference evidence="21" key="1">
    <citation type="submission" date="2025-08" db="UniProtKB">
        <authorList>
            <consortium name="RefSeq"/>
        </authorList>
    </citation>
    <scope>IDENTIFICATION</scope>
    <source>
        <tissue evidence="21">Whole organism</tissue>
    </source>
</reference>
<keyword evidence="6 17" id="KW-0378">Hydrolase</keyword>
<dbReference type="InterPro" id="IPR027417">
    <property type="entry name" value="P-loop_NTPase"/>
</dbReference>
<dbReference type="GO" id="GO:0006281">
    <property type="term" value="P:DNA repair"/>
    <property type="evidence" value="ECO:0007669"/>
    <property type="project" value="UniProtKB-UniRule"/>
</dbReference>
<dbReference type="InterPro" id="IPR006555">
    <property type="entry name" value="ATP-dep_Helicase_C"/>
</dbReference>
<evidence type="ECO:0000256" key="8">
    <source>
        <dbReference type="ARBA" id="ARBA00022840"/>
    </source>
</evidence>
<dbReference type="Pfam" id="PF06733">
    <property type="entry name" value="DEAD_2"/>
    <property type="match status" value="1"/>
</dbReference>
<dbReference type="OrthoDB" id="19182at2759"/>
<dbReference type="FunFam" id="3.40.50.300:FF:000431">
    <property type="entry name" value="Regulator of telomere elongation helicase 1"/>
    <property type="match status" value="1"/>
</dbReference>
<feature type="region of interest" description="Disordered" evidence="18">
    <location>
        <begin position="852"/>
        <end position="883"/>
    </location>
</feature>
<evidence type="ECO:0000256" key="9">
    <source>
        <dbReference type="ARBA" id="ARBA00023004"/>
    </source>
</evidence>
<keyword evidence="4 17" id="KW-0547">Nucleotide-binding</keyword>
<feature type="binding site" evidence="17">
    <location>
        <position position="221"/>
    </location>
    <ligand>
        <name>[4Fe-4S] cluster</name>
        <dbReference type="ChEBI" id="CHEBI:49883"/>
    </ligand>
</feature>
<dbReference type="GO" id="GO:0005524">
    <property type="term" value="F:ATP binding"/>
    <property type="evidence" value="ECO:0007669"/>
    <property type="project" value="UniProtKB-UniRule"/>
</dbReference>
<dbReference type="GO" id="GO:0006260">
    <property type="term" value="P:DNA replication"/>
    <property type="evidence" value="ECO:0007669"/>
    <property type="project" value="InterPro"/>
</dbReference>
<evidence type="ECO:0000313" key="20">
    <source>
        <dbReference type="Proteomes" id="UP000504606"/>
    </source>
</evidence>
<accession>A0A6J1SXM6</accession>
<sequence>MKTKESAACLLISAGNHNNKRRTLQNTCRCVGFHCFCLCTRHFQLIKMPEIMIRNVPVHFPFEPYDVQRAYMEKVIDCLQSGAHGMLESPTGTGKTLSLLCSTLAWLSLKKAQVQAMRMTKDESAFLDELKDSLSSAAGSAPPNQSTSWGGRLGPKIIYSSRTHSQLSQAVQELKRTNYAHVKMAIIGSRDQLCTHPDVSKEENTSVKISMCQALVKGRACYLHRNIERKKDDHAFTDAGVMDIEDLIKVSEKLKVCPYFMSRELKQSADIIFMPYNYLLDPRTRRQQDVDIANSIVILDEGHNVEKICEESASYSLTSTEVAMCITEITEVMKIFAENPVMDFGDPDSDKKKDFTENELIMMKEMLLNLEKVIDDIPLTQKDKTEAPFPGEYIFDLLGKATITTETYPLYYSLVEQIVQYLNALRDSTDGPFQRTGASLEKLANFFRTVFYFERKTYEEHVGSVRECYKVFVTLEKPKPTFRKNSWLSATNNDTKPGGKVVNFWCFNPGYGMKGLLNLGVHSIIVTSGTLSPLPPLISELGIPINITLENKHVITKEQVFVSVIRSGPDNEPLISTFKNRGNDAYLTSLGRTIANFARIIPEGLLVFFPSYTVLNQCKEHWEQSGIWNQIFSQKEIFVEPQGKRQLKEVMDNYYSRIYQPGSKGACFLAVCRGKVSEGLDFADQNGRAVILTGLPYPPFYDPRVVMKREYLDKNKKKVTGHNWYQLEATRAVNQAVGRVIRHRNDYGAVLFCDSRFADPQVKQQMSAWLRPYIQTPNQFGAVTRGLCQFFKNARETLPQPAKKEMSVAWDEVSNEPVVRKAVSAAFDTTATWKAKPNKSVGNFNWYSQDRTPSKNLPSSSVSSASPSTISSPYTQSTKVSKQPKNTIKSMFGALDQSVEVIDFNSVEAVPDTPVTSSSADKTLLDCTNQTLSPIRNESAPPEPKRRKLRVMGVPLNFEQATSSSASASESSEGNDRKIQMMAYLKHVKSKLTAAQMQEFNLAVRSYSRSSDYQQLIEILDRLFSDSSLFTCLKGFDTYIKSAHKSAFADFCQKKLNSQ</sequence>
<dbReference type="NCBIfam" id="TIGR00604">
    <property type="entry name" value="rad3"/>
    <property type="match status" value="1"/>
</dbReference>
<dbReference type="Pfam" id="PF13307">
    <property type="entry name" value="Helicase_C_2"/>
    <property type="match status" value="1"/>
</dbReference>
<dbReference type="Pfam" id="PF23116">
    <property type="entry name" value="HHD_RTEL1"/>
    <property type="match status" value="1"/>
</dbReference>
<dbReference type="GO" id="GO:0090657">
    <property type="term" value="P:telomeric loop disassembly"/>
    <property type="evidence" value="ECO:0007669"/>
    <property type="project" value="TreeGrafter"/>
</dbReference>
<dbReference type="GO" id="GO:0016818">
    <property type="term" value="F:hydrolase activity, acting on acid anhydrides, in phosphorus-containing anhydrides"/>
    <property type="evidence" value="ECO:0007669"/>
    <property type="project" value="InterPro"/>
</dbReference>
<dbReference type="GO" id="GO:0003678">
    <property type="term" value="F:DNA helicase activity"/>
    <property type="evidence" value="ECO:0007669"/>
    <property type="project" value="UniProtKB-UniRule"/>
</dbReference>
<dbReference type="SUPFAM" id="SSF52540">
    <property type="entry name" value="P-loop containing nucleoside triphosphate hydrolases"/>
    <property type="match status" value="1"/>
</dbReference>
<dbReference type="GO" id="GO:0070182">
    <property type="term" value="F:DNA polymerase binding"/>
    <property type="evidence" value="ECO:0007669"/>
    <property type="project" value="TreeGrafter"/>
</dbReference>
<keyword evidence="12 17" id="KW-0234">DNA repair</keyword>
<evidence type="ECO:0000256" key="15">
    <source>
        <dbReference type="ARBA" id="ARBA00049360"/>
    </source>
</evidence>
<keyword evidence="14 17" id="KW-0539">Nucleus</keyword>
<dbReference type="InterPro" id="IPR006554">
    <property type="entry name" value="Helicase-like_DEXD_c2"/>
</dbReference>
<keyword evidence="13 17" id="KW-0413">Isomerase</keyword>
<keyword evidence="20" id="KW-1185">Reference proteome</keyword>
<keyword evidence="5 17" id="KW-0227">DNA damage</keyword>
<feature type="binding site" evidence="17">
    <location>
        <position position="257"/>
    </location>
    <ligand>
        <name>[4Fe-4S] cluster</name>
        <dbReference type="ChEBI" id="CHEBI:49883"/>
    </ligand>
</feature>
<dbReference type="GeneID" id="113211743"/>
<feature type="binding site" evidence="17">
    <location>
        <position position="212"/>
    </location>
    <ligand>
        <name>[4Fe-4S] cluster</name>
        <dbReference type="ChEBI" id="CHEBI:49883"/>
    </ligand>
</feature>
<dbReference type="PROSITE" id="PS51193">
    <property type="entry name" value="HELICASE_ATP_BIND_2"/>
    <property type="match status" value="1"/>
</dbReference>
<keyword evidence="3 17" id="KW-0479">Metal-binding</keyword>
<feature type="compositionally biased region" description="Polar residues" evidence="18">
    <location>
        <begin position="874"/>
        <end position="883"/>
    </location>
</feature>
<keyword evidence="10 17" id="KW-0411">Iron-sulfur</keyword>
<comment type="similarity">
    <text evidence="17">Belongs to the helicase family. RAD3/XPD subfamily.</text>
</comment>
<dbReference type="KEGG" id="foc:113211743"/>
<dbReference type="PANTHER" id="PTHR11472:SF34">
    <property type="entry name" value="REGULATOR OF TELOMERE ELONGATION HELICASE 1"/>
    <property type="match status" value="1"/>
</dbReference>
<comment type="catalytic activity">
    <reaction evidence="15 17">
        <text>ATP + H2O = ADP + phosphate + H(+)</text>
        <dbReference type="Rhea" id="RHEA:13065"/>
        <dbReference type="ChEBI" id="CHEBI:15377"/>
        <dbReference type="ChEBI" id="CHEBI:15378"/>
        <dbReference type="ChEBI" id="CHEBI:30616"/>
        <dbReference type="ChEBI" id="CHEBI:43474"/>
        <dbReference type="ChEBI" id="CHEBI:456216"/>
    </reaction>
</comment>
<dbReference type="CTD" id="51750"/>
<dbReference type="InterPro" id="IPR030845">
    <property type="entry name" value="RTEL1"/>
</dbReference>
<evidence type="ECO:0000256" key="16">
    <source>
        <dbReference type="ARBA" id="ARBA00073810"/>
    </source>
</evidence>
<dbReference type="GO" id="GO:0003677">
    <property type="term" value="F:DNA binding"/>
    <property type="evidence" value="ECO:0007669"/>
    <property type="project" value="UniProtKB-UniRule"/>
</dbReference>
<proteinExistence type="inferred from homology"/>
<evidence type="ECO:0000256" key="12">
    <source>
        <dbReference type="ARBA" id="ARBA00023204"/>
    </source>
</evidence>
<evidence type="ECO:0000256" key="5">
    <source>
        <dbReference type="ARBA" id="ARBA00022763"/>
    </source>
</evidence>